<evidence type="ECO:0000313" key="5">
    <source>
        <dbReference type="Proteomes" id="UP000006860"/>
    </source>
</evidence>
<accession>F0SI82</accession>
<dbReference type="SUPFAM" id="SSF54523">
    <property type="entry name" value="Pili subunits"/>
    <property type="match status" value="1"/>
</dbReference>
<dbReference type="PANTHER" id="PTHR30093:SF2">
    <property type="entry name" value="TYPE II SECRETION SYSTEM PROTEIN H"/>
    <property type="match status" value="1"/>
</dbReference>
<dbReference type="AlphaFoldDB" id="F0SI82"/>
<dbReference type="InterPro" id="IPR012902">
    <property type="entry name" value="N_methyl_site"/>
</dbReference>
<evidence type="ECO:0000313" key="4">
    <source>
        <dbReference type="EMBL" id="ADY61784.1"/>
    </source>
</evidence>
<keyword evidence="5" id="KW-1185">Reference proteome</keyword>
<feature type="region of interest" description="Disordered" evidence="1">
    <location>
        <begin position="275"/>
        <end position="294"/>
    </location>
</feature>
<protein>
    <recommendedName>
        <fullName evidence="3">DUF1559 domain-containing protein</fullName>
    </recommendedName>
</protein>
<evidence type="ECO:0000259" key="3">
    <source>
        <dbReference type="Pfam" id="PF07596"/>
    </source>
</evidence>
<dbReference type="PANTHER" id="PTHR30093">
    <property type="entry name" value="GENERAL SECRETION PATHWAY PROTEIN G"/>
    <property type="match status" value="1"/>
</dbReference>
<dbReference type="InterPro" id="IPR011453">
    <property type="entry name" value="DUF1559"/>
</dbReference>
<name>F0SI82_RUBBR</name>
<dbReference type="Pfam" id="PF07963">
    <property type="entry name" value="N_methyl"/>
    <property type="match status" value="1"/>
</dbReference>
<reference evidence="5" key="1">
    <citation type="submission" date="2011-02" db="EMBL/GenBank/DDBJ databases">
        <title>The complete genome of Planctomyces brasiliensis DSM 5305.</title>
        <authorList>
            <person name="Lucas S."/>
            <person name="Copeland A."/>
            <person name="Lapidus A."/>
            <person name="Bruce D."/>
            <person name="Goodwin L."/>
            <person name="Pitluck S."/>
            <person name="Kyrpides N."/>
            <person name="Mavromatis K."/>
            <person name="Pagani I."/>
            <person name="Ivanova N."/>
            <person name="Ovchinnikova G."/>
            <person name="Lu M."/>
            <person name="Detter J.C."/>
            <person name="Han C."/>
            <person name="Land M."/>
            <person name="Hauser L."/>
            <person name="Markowitz V."/>
            <person name="Cheng J.-F."/>
            <person name="Hugenholtz P."/>
            <person name="Woyke T."/>
            <person name="Wu D."/>
            <person name="Tindall B."/>
            <person name="Pomrenke H.G."/>
            <person name="Brambilla E."/>
            <person name="Klenk H.-P."/>
            <person name="Eisen J.A."/>
        </authorList>
    </citation>
    <scope>NUCLEOTIDE SEQUENCE [LARGE SCALE GENOMIC DNA]</scope>
    <source>
        <strain evidence="5">ATCC 49424 / DSM 5305 / JCM 21570 / NBRC 103401 / IFAM 1448</strain>
    </source>
</reference>
<dbReference type="EMBL" id="CP002546">
    <property type="protein sequence ID" value="ADY61784.1"/>
    <property type="molecule type" value="Genomic_DNA"/>
</dbReference>
<gene>
    <name evidence="4" type="ordered locus">Plabr_4211</name>
</gene>
<dbReference type="PROSITE" id="PS00409">
    <property type="entry name" value="PROKAR_NTER_METHYL"/>
    <property type="match status" value="1"/>
</dbReference>
<keyword evidence="2" id="KW-1133">Transmembrane helix</keyword>
<dbReference type="RefSeq" id="WP_013630489.1">
    <property type="nucleotide sequence ID" value="NC_015174.1"/>
</dbReference>
<sequence>MLTYRHRSNGGLTHGRRGFTLIELLVVISIIATLAALILPGVQAARASARNLQCLNNLRNVGIAFMNFTSQTGGQFPKLEGGVAYEDVGGNTVAYGWPVALLPLLDNAALSRELAKSDATGVGPNQTRSELHSIQIPVLTCPDDQTNFNTNGGLSYVVNGGFAPEATWGTDSDRNHRFTRINWRDGENNPESPEAIQISRATGVIWRDSITMLSGTQPCISSIDYVSQNDGTGQTLLLSENFDAGPWHSNTTGALAFALELEMAPNDVPEVAATGNPNRGMGIGDDTPSNSSPRTALATVEDRTDLTGKFSAGDSKIGSPSVGRGRRWRPASNHAGGKVNVVYCDGHTSSLNPNMNQAVYARLMTPNGTRYGQNIVQSMD</sequence>
<keyword evidence="2" id="KW-0812">Transmembrane</keyword>
<proteinExistence type="predicted"/>
<feature type="region of interest" description="Disordered" evidence="1">
    <location>
        <begin position="307"/>
        <end position="334"/>
    </location>
</feature>
<organism evidence="4 5">
    <name type="scientific">Rubinisphaera brasiliensis (strain ATCC 49424 / DSM 5305 / JCM 21570 / IAM 15109 / NBRC 103401 / IFAM 1448)</name>
    <name type="common">Planctomyces brasiliensis</name>
    <dbReference type="NCBI Taxonomy" id="756272"/>
    <lineage>
        <taxon>Bacteria</taxon>
        <taxon>Pseudomonadati</taxon>
        <taxon>Planctomycetota</taxon>
        <taxon>Planctomycetia</taxon>
        <taxon>Planctomycetales</taxon>
        <taxon>Planctomycetaceae</taxon>
        <taxon>Rubinisphaera</taxon>
    </lineage>
</organism>
<dbReference type="Pfam" id="PF07596">
    <property type="entry name" value="SBP_bac_10"/>
    <property type="match status" value="1"/>
</dbReference>
<dbReference type="STRING" id="756272.Plabr_4211"/>
<feature type="transmembrane region" description="Helical" evidence="2">
    <location>
        <begin position="21"/>
        <end position="42"/>
    </location>
</feature>
<evidence type="ECO:0000256" key="2">
    <source>
        <dbReference type="SAM" id="Phobius"/>
    </source>
</evidence>
<dbReference type="Gene3D" id="3.30.700.10">
    <property type="entry name" value="Glycoprotein, Type 4 Pilin"/>
    <property type="match status" value="1"/>
</dbReference>
<feature type="domain" description="DUF1559" evidence="3">
    <location>
        <begin position="43"/>
        <end position="354"/>
    </location>
</feature>
<dbReference type="HOGENOM" id="CLU_041661_0_0_0"/>
<dbReference type="Proteomes" id="UP000006860">
    <property type="component" value="Chromosome"/>
</dbReference>
<dbReference type="KEGG" id="pbs:Plabr_4211"/>
<dbReference type="InterPro" id="IPR045584">
    <property type="entry name" value="Pilin-like"/>
</dbReference>
<evidence type="ECO:0000256" key="1">
    <source>
        <dbReference type="SAM" id="MobiDB-lite"/>
    </source>
</evidence>
<dbReference type="eggNOG" id="COG2165">
    <property type="taxonomic scope" value="Bacteria"/>
</dbReference>
<dbReference type="NCBIfam" id="TIGR02532">
    <property type="entry name" value="IV_pilin_GFxxxE"/>
    <property type="match status" value="1"/>
</dbReference>
<keyword evidence="2" id="KW-0472">Membrane</keyword>